<dbReference type="HOGENOM" id="CLU_006344_11_0_1"/>
<evidence type="ECO:0000313" key="1">
    <source>
        <dbReference type="EMBL" id="KIK25400.1"/>
    </source>
</evidence>
<accession>A0A0C9YKA3</accession>
<name>A0A0C9YKA3_9AGAM</name>
<organism evidence="1 2">
    <name type="scientific">Pisolithus microcarpus 441</name>
    <dbReference type="NCBI Taxonomy" id="765257"/>
    <lineage>
        <taxon>Eukaryota</taxon>
        <taxon>Fungi</taxon>
        <taxon>Dikarya</taxon>
        <taxon>Basidiomycota</taxon>
        <taxon>Agaricomycotina</taxon>
        <taxon>Agaricomycetes</taxon>
        <taxon>Agaricomycetidae</taxon>
        <taxon>Boletales</taxon>
        <taxon>Sclerodermatineae</taxon>
        <taxon>Pisolithaceae</taxon>
        <taxon>Pisolithus</taxon>
    </lineage>
</organism>
<proteinExistence type="predicted"/>
<protein>
    <submittedName>
        <fullName evidence="1">Uncharacterized protein</fullName>
    </submittedName>
</protein>
<dbReference type="EMBL" id="KN833708">
    <property type="protein sequence ID" value="KIK25400.1"/>
    <property type="molecule type" value="Genomic_DNA"/>
</dbReference>
<gene>
    <name evidence="1" type="ORF">PISMIDRAFT_37757</name>
</gene>
<reference evidence="2" key="2">
    <citation type="submission" date="2015-01" db="EMBL/GenBank/DDBJ databases">
        <title>Evolutionary Origins and Diversification of the Mycorrhizal Mutualists.</title>
        <authorList>
            <consortium name="DOE Joint Genome Institute"/>
            <consortium name="Mycorrhizal Genomics Consortium"/>
            <person name="Kohler A."/>
            <person name="Kuo A."/>
            <person name="Nagy L.G."/>
            <person name="Floudas D."/>
            <person name="Copeland A."/>
            <person name="Barry K.W."/>
            <person name="Cichocki N."/>
            <person name="Veneault-Fourrey C."/>
            <person name="LaButti K."/>
            <person name="Lindquist E.A."/>
            <person name="Lipzen A."/>
            <person name="Lundell T."/>
            <person name="Morin E."/>
            <person name="Murat C."/>
            <person name="Riley R."/>
            <person name="Ohm R."/>
            <person name="Sun H."/>
            <person name="Tunlid A."/>
            <person name="Henrissat B."/>
            <person name="Grigoriev I.V."/>
            <person name="Hibbett D.S."/>
            <person name="Martin F."/>
        </authorList>
    </citation>
    <scope>NUCLEOTIDE SEQUENCE [LARGE SCALE GENOMIC DNA]</scope>
    <source>
        <strain evidence="2">441</strain>
    </source>
</reference>
<dbReference type="AlphaFoldDB" id="A0A0C9YKA3"/>
<evidence type="ECO:0000313" key="2">
    <source>
        <dbReference type="Proteomes" id="UP000054018"/>
    </source>
</evidence>
<feature type="non-terminal residue" evidence="1">
    <location>
        <position position="1"/>
    </location>
</feature>
<feature type="non-terminal residue" evidence="1">
    <location>
        <position position="119"/>
    </location>
</feature>
<reference evidence="1 2" key="1">
    <citation type="submission" date="2014-04" db="EMBL/GenBank/DDBJ databases">
        <authorList>
            <consortium name="DOE Joint Genome Institute"/>
            <person name="Kuo A."/>
            <person name="Kohler A."/>
            <person name="Costa M.D."/>
            <person name="Nagy L.G."/>
            <person name="Floudas D."/>
            <person name="Copeland A."/>
            <person name="Barry K.W."/>
            <person name="Cichocki N."/>
            <person name="Veneault-Fourrey C."/>
            <person name="LaButti K."/>
            <person name="Lindquist E.A."/>
            <person name="Lipzen A."/>
            <person name="Lundell T."/>
            <person name="Morin E."/>
            <person name="Murat C."/>
            <person name="Sun H."/>
            <person name="Tunlid A."/>
            <person name="Henrissat B."/>
            <person name="Grigoriev I.V."/>
            <person name="Hibbett D.S."/>
            <person name="Martin F."/>
            <person name="Nordberg H.P."/>
            <person name="Cantor M.N."/>
            <person name="Hua S.X."/>
        </authorList>
    </citation>
    <scope>NUCLEOTIDE SEQUENCE [LARGE SCALE GENOMIC DNA]</scope>
    <source>
        <strain evidence="1 2">441</strain>
    </source>
</reference>
<dbReference type="OrthoDB" id="2678764at2759"/>
<sequence length="119" mass="13311">LFWDHDLQWCNNILRLAEIDYRFSLIQTPVGYHTFGEGVSKLKQVTGHDHHAMQRYIIGVIVGAVPPKFLASISALLTFCYLAQMPCFNHVALARVKAVLQTFHDNKTAIISSGGRQGS</sequence>
<dbReference type="Proteomes" id="UP000054018">
    <property type="component" value="Unassembled WGS sequence"/>
</dbReference>
<dbReference type="STRING" id="765257.A0A0C9YKA3"/>
<keyword evidence="2" id="KW-1185">Reference proteome</keyword>